<dbReference type="InterPro" id="IPR026596">
    <property type="entry name" value="IspD/F"/>
</dbReference>
<feature type="binding site" evidence="10">
    <location>
        <begin position="313"/>
        <end position="317"/>
    </location>
    <ligand>
        <name>4-CDP-2-C-methyl-D-erythritol 2-phosphate</name>
        <dbReference type="ChEBI" id="CHEBI:57919"/>
    </ligand>
</feature>
<accession>D6Z573</accession>
<feature type="site" description="Positions MEP for the nucleophilic attack" evidence="10">
    <location>
        <position position="166"/>
    </location>
</feature>
<organism evidence="12 13">
    <name type="scientific">Desulfurivibrio alkaliphilus (strain DSM 19089 / UNIQEM U267 / AHT2)</name>
    <dbReference type="NCBI Taxonomy" id="589865"/>
    <lineage>
        <taxon>Bacteria</taxon>
        <taxon>Pseudomonadati</taxon>
        <taxon>Thermodesulfobacteriota</taxon>
        <taxon>Desulfobulbia</taxon>
        <taxon>Desulfobulbales</taxon>
        <taxon>Desulfobulbaceae</taxon>
        <taxon>Desulfurivibrio</taxon>
    </lineage>
</organism>
<feature type="domain" description="2-C-methyl-D-erythritol 2,4-cyclodiphosphate synthase" evidence="11">
    <location>
        <begin position="254"/>
        <end position="406"/>
    </location>
</feature>
<evidence type="ECO:0000256" key="9">
    <source>
        <dbReference type="ARBA" id="ARBA00023268"/>
    </source>
</evidence>
<dbReference type="FunFam" id="3.90.550.10:FF:000003">
    <property type="entry name" value="2-C-methyl-D-erythritol 4-phosphate cytidylyltransferase"/>
    <property type="match status" value="1"/>
</dbReference>
<dbReference type="InterPro" id="IPR036571">
    <property type="entry name" value="MECDP_synthase_sf"/>
</dbReference>
<dbReference type="InterPro" id="IPR001228">
    <property type="entry name" value="IspD"/>
</dbReference>
<evidence type="ECO:0000256" key="8">
    <source>
        <dbReference type="ARBA" id="ARBA00023239"/>
    </source>
</evidence>
<evidence type="ECO:0000256" key="2">
    <source>
        <dbReference type="ARBA" id="ARBA00001968"/>
    </source>
</evidence>
<comment type="pathway">
    <text evidence="3 10">Isoprenoid biosynthesis; isopentenyl diphosphate biosynthesis via DXP pathway; isopentenyl diphosphate from 1-deoxy-D-xylulose 5-phosphate: step 4/6.</text>
</comment>
<dbReference type="HAMAP" id="MF_00108">
    <property type="entry name" value="IspD"/>
    <property type="match status" value="1"/>
</dbReference>
<evidence type="ECO:0000256" key="6">
    <source>
        <dbReference type="ARBA" id="ARBA00022723"/>
    </source>
</evidence>
<evidence type="ECO:0000256" key="3">
    <source>
        <dbReference type="ARBA" id="ARBA00004709"/>
    </source>
</evidence>
<dbReference type="GO" id="GO:0008685">
    <property type="term" value="F:2-C-methyl-D-erythritol 2,4-cyclodiphosphate synthase activity"/>
    <property type="evidence" value="ECO:0007669"/>
    <property type="project" value="UniProtKB-UniRule"/>
</dbReference>
<dbReference type="CDD" id="cd02516">
    <property type="entry name" value="CDP-ME_synthetase"/>
    <property type="match status" value="1"/>
</dbReference>
<feature type="binding site" evidence="10">
    <location>
        <position position="394"/>
    </location>
    <ligand>
        <name>4-CDP-2-C-methyl-D-erythritol 2-phosphate</name>
        <dbReference type="ChEBI" id="CHEBI:57919"/>
    </ligand>
</feature>
<comment type="pathway">
    <text evidence="10">Isoprenoid biosynthesis; isopentenyl diphosphate biosynthesis via DXP pathway; isopentenyl diphosphate from 1-deoxy-D-xylulose 5-phosphate: step 2/6.</text>
</comment>
<dbReference type="PANTHER" id="PTHR43181">
    <property type="entry name" value="2-C-METHYL-D-ERYTHRITOL 2,4-CYCLODIPHOSPHATE SYNTHASE, CHLOROPLASTIC"/>
    <property type="match status" value="1"/>
</dbReference>
<dbReference type="Gene3D" id="3.90.550.10">
    <property type="entry name" value="Spore Coat Polysaccharide Biosynthesis Protein SpsA, Chain A"/>
    <property type="match status" value="1"/>
</dbReference>
<dbReference type="FunCoup" id="D6Z573">
    <property type="interactions" value="431"/>
</dbReference>
<feature type="site" description="Transition state stabilizer" evidence="10">
    <location>
        <position position="286"/>
    </location>
</feature>
<comment type="cofactor">
    <cofactor evidence="2 10">
        <name>a divalent metal cation</name>
        <dbReference type="ChEBI" id="CHEBI:60240"/>
    </cofactor>
</comment>
<feature type="binding site" evidence="10">
    <location>
        <begin position="308"/>
        <end position="310"/>
    </location>
    <ligand>
        <name>4-CDP-2-C-methyl-D-erythritol 2-phosphate</name>
        <dbReference type="ChEBI" id="CHEBI:57919"/>
    </ligand>
</feature>
<dbReference type="Pfam" id="PF02542">
    <property type="entry name" value="YgbB"/>
    <property type="match status" value="1"/>
</dbReference>
<comment type="catalytic activity">
    <reaction evidence="1 10">
        <text>4-CDP-2-C-methyl-D-erythritol 2-phosphate = 2-C-methyl-D-erythritol 2,4-cyclic diphosphate + CMP</text>
        <dbReference type="Rhea" id="RHEA:23864"/>
        <dbReference type="ChEBI" id="CHEBI:57919"/>
        <dbReference type="ChEBI" id="CHEBI:58483"/>
        <dbReference type="ChEBI" id="CHEBI:60377"/>
        <dbReference type="EC" id="4.6.1.12"/>
    </reaction>
</comment>
<dbReference type="eggNOG" id="COG0245">
    <property type="taxonomic scope" value="Bacteria"/>
</dbReference>
<feature type="site" description="Transition state stabilizer" evidence="10">
    <location>
        <position position="26"/>
    </location>
</feature>
<dbReference type="OrthoDB" id="9804336at2"/>
<dbReference type="STRING" id="589865.DaAHT2_0013"/>
<dbReference type="PANTHER" id="PTHR43181:SF1">
    <property type="entry name" value="2-C-METHYL-D-ERYTHRITOL 2,4-CYCLODIPHOSPHATE SYNTHASE, CHLOROPLASTIC"/>
    <property type="match status" value="1"/>
</dbReference>
<keyword evidence="4 10" id="KW-0808">Transferase</keyword>
<feature type="binding site" evidence="10">
    <location>
        <position position="260"/>
    </location>
    <ligand>
        <name>a divalent metal cation</name>
        <dbReference type="ChEBI" id="CHEBI:60240"/>
    </ligand>
</feature>
<dbReference type="CDD" id="cd00554">
    <property type="entry name" value="MECDP_synthase"/>
    <property type="match status" value="1"/>
</dbReference>
<dbReference type="NCBIfam" id="TIGR00151">
    <property type="entry name" value="ispF"/>
    <property type="match status" value="1"/>
</dbReference>
<dbReference type="HAMAP" id="MF_01520">
    <property type="entry name" value="IspDF"/>
    <property type="match status" value="1"/>
</dbReference>
<dbReference type="SUPFAM" id="SSF69765">
    <property type="entry name" value="IpsF-like"/>
    <property type="match status" value="1"/>
</dbReference>
<feature type="binding site" evidence="10">
    <location>
        <begin position="260"/>
        <end position="262"/>
    </location>
    <ligand>
        <name>4-CDP-2-C-methyl-D-erythritol 2-phosphate</name>
        <dbReference type="ChEBI" id="CHEBI:57919"/>
    </ligand>
</feature>
<dbReference type="UniPathway" id="UPA00056">
    <property type="reaction ID" value="UER00093"/>
</dbReference>
<dbReference type="EC" id="4.6.1.12" evidence="10"/>
<dbReference type="InParanoid" id="D6Z573"/>
<feature type="binding site" evidence="10">
    <location>
        <position position="391"/>
    </location>
    <ligand>
        <name>4-CDP-2-C-methyl-D-erythritol 2-phosphate</name>
        <dbReference type="ChEBI" id="CHEBI:57919"/>
    </ligand>
</feature>
<keyword evidence="7 10" id="KW-0414">Isoprene biosynthesis</keyword>
<dbReference type="NCBIfam" id="TIGR00453">
    <property type="entry name" value="ispD"/>
    <property type="match status" value="1"/>
</dbReference>
<dbReference type="Proteomes" id="UP000001508">
    <property type="component" value="Chromosome"/>
</dbReference>
<comment type="catalytic activity">
    <reaction evidence="10">
        <text>2-C-methyl-D-erythritol 4-phosphate + CTP + H(+) = 4-CDP-2-C-methyl-D-erythritol + diphosphate</text>
        <dbReference type="Rhea" id="RHEA:13429"/>
        <dbReference type="ChEBI" id="CHEBI:15378"/>
        <dbReference type="ChEBI" id="CHEBI:33019"/>
        <dbReference type="ChEBI" id="CHEBI:37563"/>
        <dbReference type="ChEBI" id="CHEBI:57823"/>
        <dbReference type="ChEBI" id="CHEBI:58262"/>
        <dbReference type="EC" id="2.7.7.60"/>
    </reaction>
</comment>
<evidence type="ECO:0000313" key="12">
    <source>
        <dbReference type="EMBL" id="ADH84730.1"/>
    </source>
</evidence>
<feature type="binding site" evidence="10">
    <location>
        <begin position="384"/>
        <end position="387"/>
    </location>
    <ligand>
        <name>4-CDP-2-C-methyl-D-erythritol 2-phosphate</name>
        <dbReference type="ChEBI" id="CHEBI:57919"/>
    </ligand>
</feature>
<dbReference type="GO" id="GO:0016114">
    <property type="term" value="P:terpenoid biosynthetic process"/>
    <property type="evidence" value="ECO:0007669"/>
    <property type="project" value="InterPro"/>
</dbReference>
<dbReference type="RefSeq" id="WP_013162261.1">
    <property type="nucleotide sequence ID" value="NC_014216.1"/>
</dbReference>
<evidence type="ECO:0000259" key="11">
    <source>
        <dbReference type="Pfam" id="PF02542"/>
    </source>
</evidence>
<dbReference type="InterPro" id="IPR020555">
    <property type="entry name" value="MECDP_synthase_CS"/>
</dbReference>
<comment type="similarity">
    <text evidence="10">In the N-terminal section; belongs to the IspD/TarI cytidylyltransferase family. IspD subfamily.</text>
</comment>
<keyword evidence="13" id="KW-1185">Reference proteome</keyword>
<feature type="region of interest" description="2-C-methyl-D-erythritol 4-phosphate cytidylyltransferase" evidence="10">
    <location>
        <begin position="1"/>
        <end position="253"/>
    </location>
</feature>
<reference evidence="13" key="1">
    <citation type="submission" date="2010-02" db="EMBL/GenBank/DDBJ databases">
        <title>Complete sequence of Desulfurivibrio alkaliphilus AHT2.</title>
        <authorList>
            <consortium name="US DOE Joint Genome Institute"/>
            <person name="Pitluck S."/>
            <person name="Chertkov O."/>
            <person name="Detter J.C."/>
            <person name="Han C."/>
            <person name="Tapia R."/>
            <person name="Larimer F."/>
            <person name="Land M."/>
            <person name="Hauser L."/>
            <person name="Kyrpides N."/>
            <person name="Mikhailova N."/>
            <person name="Sorokin D.Y."/>
            <person name="Muyzer G."/>
            <person name="Woyke T."/>
        </authorList>
    </citation>
    <scope>NUCLEOTIDE SEQUENCE [LARGE SCALE GENOMIC DNA]</scope>
    <source>
        <strain evidence="13">DSM 19089 / UNIQEM U267 / AHT2</strain>
    </source>
</reference>
<evidence type="ECO:0000256" key="1">
    <source>
        <dbReference type="ARBA" id="ARBA00000200"/>
    </source>
</evidence>
<dbReference type="KEGG" id="dak:DaAHT2_0013"/>
<dbReference type="InterPro" id="IPR029044">
    <property type="entry name" value="Nucleotide-diphossugar_trans"/>
</dbReference>
<dbReference type="EC" id="2.7.7.60" evidence="10"/>
<dbReference type="eggNOG" id="COG1211">
    <property type="taxonomic scope" value="Bacteria"/>
</dbReference>
<dbReference type="Gene3D" id="3.30.1330.50">
    <property type="entry name" value="2-C-methyl-D-erythritol 2,4-cyclodiphosphate synthase"/>
    <property type="match status" value="1"/>
</dbReference>
<sequence>MAQKPDSAAIIAAGGSGTRMGGELPKQFLELAGIPLFVHCVQAFAAVPEVGRIVVVARSDYLTAARQMLARHDLADVLVVAGGASRQDSVACGLAALAALPERYELVAVHDGARPLVSPNLIQRTLAAARRQGAAIAALPVRDTLKKAGAAEGNANLPLIDSTISRTGLWQAQTPQAARFILLQKALAAADTDGFTGTDEASLLERIGCPVALVEGESANFKITTPQDLPLAQATLASTSLPVTGHGDRLPLPRIGHGYDVHRLVTDRPLILGGVTIEHHLGLLGHSDADVLTHALCDAILGALGAGDIGRHFPDNDQQYRGISSLKLLAQVMTKVWAANCRLHHADLTIIAEKPKLAPQLAAMQANLAAACQVNPSQINLKATTTEGLGFAGREEGIAAHAVALLL</sequence>
<keyword evidence="5 10" id="KW-0548">Nucleotidyltransferase</keyword>
<feature type="site" description="Transition state stabilizer" evidence="10">
    <location>
        <position position="19"/>
    </location>
</feature>
<dbReference type="SUPFAM" id="SSF53448">
    <property type="entry name" value="Nucleotide-diphospho-sugar transferases"/>
    <property type="match status" value="1"/>
</dbReference>
<evidence type="ECO:0000313" key="13">
    <source>
        <dbReference type="Proteomes" id="UP000001508"/>
    </source>
</evidence>
<dbReference type="InterPro" id="IPR003526">
    <property type="entry name" value="MECDP_synthase"/>
</dbReference>
<comment type="caution">
    <text evidence="10">Lacks conserved residue(s) required for the propagation of feature annotation.</text>
</comment>
<evidence type="ECO:0000256" key="5">
    <source>
        <dbReference type="ARBA" id="ARBA00022695"/>
    </source>
</evidence>
<dbReference type="PROSITE" id="PS01350">
    <property type="entry name" value="ISPF"/>
    <property type="match status" value="1"/>
</dbReference>
<dbReference type="HOGENOM" id="CLU_042800_2_5_7"/>
<keyword evidence="6 10" id="KW-0479">Metal-binding</keyword>
<feature type="binding site" evidence="10">
    <location>
        <position position="262"/>
    </location>
    <ligand>
        <name>a divalent metal cation</name>
        <dbReference type="ChEBI" id="CHEBI:60240"/>
    </ligand>
</feature>
<dbReference type="HAMAP" id="MF_00107">
    <property type="entry name" value="IspF"/>
    <property type="match status" value="1"/>
</dbReference>
<protein>
    <recommendedName>
        <fullName evidence="10">Bifunctional enzyme IspD/IspF</fullName>
    </recommendedName>
    <domain>
        <recommendedName>
            <fullName evidence="10">2-C-methyl-D-erythritol 4-phosphate cytidylyltransferase</fullName>
            <ecNumber evidence="10">2.7.7.60</ecNumber>
        </recommendedName>
        <alternativeName>
            <fullName evidence="10">4-diphosphocytidyl-2C-methyl-D-erythritol synthase</fullName>
        </alternativeName>
        <alternativeName>
            <fullName evidence="10">MEP cytidylyltransferase</fullName>
            <shortName evidence="10">MCT</shortName>
        </alternativeName>
    </domain>
    <domain>
        <recommendedName>
            <fullName evidence="10">2-C-methyl-D-erythritol 2,4-cyclodiphosphate synthase</fullName>
            <shortName evidence="10">MECDP-synthase</shortName>
            <shortName evidence="10">MECPP-synthase</shortName>
            <shortName evidence="10">MECPS</shortName>
            <ecNumber evidence="10">4.6.1.12</ecNumber>
        </recommendedName>
    </domain>
</protein>
<proteinExistence type="inferred from homology"/>
<name>D6Z573_DESAT</name>
<dbReference type="GO" id="GO:0050518">
    <property type="term" value="F:2-C-methyl-D-erythritol 4-phosphate cytidylyltransferase activity"/>
    <property type="evidence" value="ECO:0007669"/>
    <property type="project" value="UniProtKB-UniRule"/>
</dbReference>
<keyword evidence="8 10" id="KW-0456">Lyase</keyword>
<feature type="site" description="Transition state stabilizer" evidence="10">
    <location>
        <position position="385"/>
    </location>
</feature>
<dbReference type="InterPro" id="IPR034683">
    <property type="entry name" value="IspD/TarI"/>
</dbReference>
<evidence type="ECO:0000256" key="10">
    <source>
        <dbReference type="HAMAP-Rule" id="MF_01520"/>
    </source>
</evidence>
<feature type="site" description="Positions MEP for the nucleophilic attack" evidence="10">
    <location>
        <position position="222"/>
    </location>
</feature>
<dbReference type="GO" id="GO:0046872">
    <property type="term" value="F:metal ion binding"/>
    <property type="evidence" value="ECO:0007669"/>
    <property type="project" value="UniProtKB-KW"/>
</dbReference>
<feature type="binding site" evidence="10">
    <location>
        <position position="294"/>
    </location>
    <ligand>
        <name>a divalent metal cation</name>
        <dbReference type="ChEBI" id="CHEBI:60240"/>
    </ligand>
</feature>
<dbReference type="GO" id="GO:0019288">
    <property type="term" value="P:isopentenyl diphosphate biosynthetic process, methylerythritol 4-phosphate pathway"/>
    <property type="evidence" value="ECO:0007669"/>
    <property type="project" value="UniProtKB-UniRule"/>
</dbReference>
<keyword evidence="9 10" id="KW-0511">Multifunctional enzyme</keyword>
<comment type="similarity">
    <text evidence="10">In the C-terminal section; belongs to the IspF family.</text>
</comment>
<evidence type="ECO:0000256" key="4">
    <source>
        <dbReference type="ARBA" id="ARBA00022679"/>
    </source>
</evidence>
<dbReference type="EMBL" id="CP001940">
    <property type="protein sequence ID" value="ADH84730.1"/>
    <property type="molecule type" value="Genomic_DNA"/>
</dbReference>
<evidence type="ECO:0000256" key="7">
    <source>
        <dbReference type="ARBA" id="ARBA00023229"/>
    </source>
</evidence>
<dbReference type="AlphaFoldDB" id="D6Z573"/>
<dbReference type="Pfam" id="PF01128">
    <property type="entry name" value="IspD"/>
    <property type="match status" value="1"/>
</dbReference>
<gene>
    <name evidence="10" type="primary">ispDF</name>
    <name evidence="12" type="ordered locus">DaAHT2_0013</name>
</gene>
<comment type="function">
    <text evidence="10">Bifunctional enzyme that catalyzes the formation of 4-diphosphocytidyl-2-C-methyl-D-erythritol from CTP and 2-C-methyl-D-erythritol 4-phosphate (MEP) (IspD), and catalyzes the conversion of 4-diphosphocytidyl-2-C-methyl-D-erythritol 2-phosphate (CDP-ME2P) to 2-C-methyl-D-erythritol 2,4-cyclodiphosphate (ME-CPP) with a corresponding release of cytidine 5-monophosphate (CMP) (IspF).</text>
</comment>
<feature type="region of interest" description="2-C-methyl-D-erythritol 2,4-cyclodiphosphate synthase" evidence="10">
    <location>
        <begin position="254"/>
        <end position="407"/>
    </location>
</feature>
<feature type="binding site" evidence="10">
    <location>
        <begin position="286"/>
        <end position="287"/>
    </location>
    <ligand>
        <name>4-CDP-2-C-methyl-D-erythritol 2-phosphate</name>
        <dbReference type="ChEBI" id="CHEBI:57919"/>
    </ligand>
</feature>